<gene>
    <name evidence="2" type="ORF">BQ2448_6156</name>
</gene>
<feature type="region of interest" description="Disordered" evidence="1">
    <location>
        <begin position="51"/>
        <end position="70"/>
    </location>
</feature>
<dbReference type="Proteomes" id="UP000198372">
    <property type="component" value="Unassembled WGS sequence"/>
</dbReference>
<dbReference type="OrthoDB" id="10373448at2759"/>
<dbReference type="AlphaFoldDB" id="A0A238FRJ6"/>
<evidence type="ECO:0000313" key="3">
    <source>
        <dbReference type="Proteomes" id="UP000198372"/>
    </source>
</evidence>
<proteinExistence type="predicted"/>
<evidence type="ECO:0000313" key="2">
    <source>
        <dbReference type="EMBL" id="SCV73726.1"/>
    </source>
</evidence>
<dbReference type="EMBL" id="FMSP01000019">
    <property type="protein sequence ID" value="SCV73726.1"/>
    <property type="molecule type" value="Genomic_DNA"/>
</dbReference>
<keyword evidence="3" id="KW-1185">Reference proteome</keyword>
<evidence type="ECO:0000256" key="1">
    <source>
        <dbReference type="SAM" id="MobiDB-lite"/>
    </source>
</evidence>
<name>A0A238FRJ6_9BASI</name>
<sequence length="199" mass="21585">MNIIVPAPEGLGSPDIDYYQSIHPSQPLSAFTFASPSDQCEYSAAPTLPSAPTGWPLTPQTPGFDTFERPTYDNYSPHMSSNHDHCVMASTSGLKLLSPMADVDSESNARHYCTSIMSSPVCGGIPPSPMVEQGMFDFSQNMHYDFHPLDSYSSHALAAGGQSMGLDCVAEPSLRKWVSPQITLVLELGYFCLAMRALN</sequence>
<accession>A0A238FRJ6</accession>
<reference evidence="3" key="1">
    <citation type="submission" date="2016-09" db="EMBL/GenBank/DDBJ databases">
        <authorList>
            <person name="Jeantristanb JTB J.-T."/>
            <person name="Ricardo R."/>
        </authorList>
    </citation>
    <scope>NUCLEOTIDE SEQUENCE [LARGE SCALE GENOMIC DNA]</scope>
</reference>
<organism evidence="2 3">
    <name type="scientific">Microbotryum intermedium</name>
    <dbReference type="NCBI Taxonomy" id="269621"/>
    <lineage>
        <taxon>Eukaryota</taxon>
        <taxon>Fungi</taxon>
        <taxon>Dikarya</taxon>
        <taxon>Basidiomycota</taxon>
        <taxon>Pucciniomycotina</taxon>
        <taxon>Microbotryomycetes</taxon>
        <taxon>Microbotryales</taxon>
        <taxon>Microbotryaceae</taxon>
        <taxon>Microbotryum</taxon>
    </lineage>
</organism>
<protein>
    <submittedName>
        <fullName evidence="2">BQ2448_6156 protein</fullName>
    </submittedName>
</protein>